<dbReference type="OrthoDB" id="1724632at2759"/>
<evidence type="ECO:0000313" key="3">
    <source>
        <dbReference type="EMBL" id="KAF7241430.1"/>
    </source>
</evidence>
<keyword evidence="1" id="KW-0658">Purine biosynthesis</keyword>
<reference evidence="3" key="1">
    <citation type="submission" date="2019-07" db="EMBL/GenBank/DDBJ databases">
        <title>Annotation for the trematode Paragonimus miyazaki's.</title>
        <authorList>
            <person name="Choi Y.-J."/>
        </authorList>
    </citation>
    <scope>NUCLEOTIDE SEQUENCE</scope>
    <source>
        <strain evidence="3">Japan</strain>
    </source>
</reference>
<feature type="domain" description="GMPS ATP-PPase" evidence="2">
    <location>
        <begin position="1"/>
        <end position="104"/>
    </location>
</feature>
<proteinExistence type="predicted"/>
<dbReference type="EMBL" id="JTDE01007025">
    <property type="protein sequence ID" value="KAF7241430.1"/>
    <property type="molecule type" value="Genomic_DNA"/>
</dbReference>
<dbReference type="InterPro" id="IPR025777">
    <property type="entry name" value="GMPS_ATP_PPase_dom"/>
</dbReference>
<comment type="caution">
    <text evidence="3">The sequence shown here is derived from an EMBL/GenBank/DDBJ whole genome shotgun (WGS) entry which is preliminary data.</text>
</comment>
<dbReference type="GO" id="GO:0003921">
    <property type="term" value="F:GMP synthase activity"/>
    <property type="evidence" value="ECO:0007669"/>
    <property type="project" value="InterPro"/>
</dbReference>
<keyword evidence="4" id="KW-1185">Reference proteome</keyword>
<dbReference type="PROSITE" id="PS51553">
    <property type="entry name" value="GMPS_ATP_PPASE"/>
    <property type="match status" value="1"/>
</dbReference>
<keyword evidence="1" id="KW-0332">GMP biosynthesis</keyword>
<sequence length="104" mass="11921">MKSRTVDYMATIRKRVGQRKVSALFTVRDLEIWDELELDLETLPLRGSTLQPDLNESVSKQVSLWADTMKTHHDSTVLARHLQKDGLLTQPSANVYKDEVRQIG</sequence>
<dbReference type="InterPro" id="IPR014729">
    <property type="entry name" value="Rossmann-like_a/b/a_fold"/>
</dbReference>
<evidence type="ECO:0000256" key="1">
    <source>
        <dbReference type="PROSITE-ProRule" id="PRU00886"/>
    </source>
</evidence>
<dbReference type="Gene3D" id="3.40.50.620">
    <property type="entry name" value="HUPs"/>
    <property type="match status" value="1"/>
</dbReference>
<keyword evidence="1" id="KW-0547">Nucleotide-binding</keyword>
<organism evidence="3 4">
    <name type="scientific">Paragonimus skrjabini miyazakii</name>
    <dbReference type="NCBI Taxonomy" id="59628"/>
    <lineage>
        <taxon>Eukaryota</taxon>
        <taxon>Metazoa</taxon>
        <taxon>Spiralia</taxon>
        <taxon>Lophotrochozoa</taxon>
        <taxon>Platyhelminthes</taxon>
        <taxon>Trematoda</taxon>
        <taxon>Digenea</taxon>
        <taxon>Plagiorchiida</taxon>
        <taxon>Troglotremata</taxon>
        <taxon>Troglotrematidae</taxon>
        <taxon>Paragonimus</taxon>
    </lineage>
</organism>
<accession>A0A8S9YFF3</accession>
<protein>
    <recommendedName>
        <fullName evidence="2">GMPS ATP-PPase domain-containing protein</fullName>
    </recommendedName>
</protein>
<dbReference type="Proteomes" id="UP000822476">
    <property type="component" value="Unassembled WGS sequence"/>
</dbReference>
<evidence type="ECO:0000259" key="2">
    <source>
        <dbReference type="PROSITE" id="PS51553"/>
    </source>
</evidence>
<dbReference type="AlphaFoldDB" id="A0A8S9YFF3"/>
<evidence type="ECO:0000313" key="4">
    <source>
        <dbReference type="Proteomes" id="UP000822476"/>
    </source>
</evidence>
<dbReference type="GO" id="GO:0005524">
    <property type="term" value="F:ATP binding"/>
    <property type="evidence" value="ECO:0007669"/>
    <property type="project" value="UniProtKB-UniRule"/>
</dbReference>
<comment type="caution">
    <text evidence="1">Lacks conserved residue(s) required for the propagation of feature annotation.</text>
</comment>
<keyword evidence="1" id="KW-0067">ATP-binding</keyword>
<gene>
    <name evidence="3" type="ORF">EG68_10987</name>
</gene>
<name>A0A8S9YFF3_9TREM</name>